<gene>
    <name evidence="2" type="ORF">EYF80_013380</name>
</gene>
<accession>A0A4Z2IFV6</accession>
<evidence type="ECO:0000313" key="2">
    <source>
        <dbReference type="EMBL" id="TNN76515.1"/>
    </source>
</evidence>
<reference evidence="2 3" key="1">
    <citation type="submission" date="2019-03" db="EMBL/GenBank/DDBJ databases">
        <title>First draft genome of Liparis tanakae, snailfish: a comprehensive survey of snailfish specific genes.</title>
        <authorList>
            <person name="Kim W."/>
            <person name="Song I."/>
            <person name="Jeong J.-H."/>
            <person name="Kim D."/>
            <person name="Kim S."/>
            <person name="Ryu S."/>
            <person name="Song J.Y."/>
            <person name="Lee S.K."/>
        </authorList>
    </citation>
    <scope>NUCLEOTIDE SEQUENCE [LARGE SCALE GENOMIC DNA]</scope>
    <source>
        <tissue evidence="2">Muscle</tissue>
    </source>
</reference>
<keyword evidence="3" id="KW-1185">Reference proteome</keyword>
<dbReference type="AlphaFoldDB" id="A0A4Z2IFV6"/>
<sequence>MALRSATAPLAPHRARKSRGRDAAAPGVKIFSPSARLTDRKQLNVTVENGELADATLRLASPRLRGVT</sequence>
<proteinExistence type="predicted"/>
<evidence type="ECO:0000313" key="3">
    <source>
        <dbReference type="Proteomes" id="UP000314294"/>
    </source>
</evidence>
<comment type="caution">
    <text evidence="2">The sequence shown here is derived from an EMBL/GenBank/DDBJ whole genome shotgun (WGS) entry which is preliminary data.</text>
</comment>
<name>A0A4Z2IFV6_9TELE</name>
<protein>
    <submittedName>
        <fullName evidence="2">Uncharacterized protein</fullName>
    </submittedName>
</protein>
<evidence type="ECO:0000256" key="1">
    <source>
        <dbReference type="SAM" id="MobiDB-lite"/>
    </source>
</evidence>
<dbReference type="EMBL" id="SRLO01000093">
    <property type="protein sequence ID" value="TNN76515.1"/>
    <property type="molecule type" value="Genomic_DNA"/>
</dbReference>
<feature type="region of interest" description="Disordered" evidence="1">
    <location>
        <begin position="1"/>
        <end position="28"/>
    </location>
</feature>
<organism evidence="2 3">
    <name type="scientific">Liparis tanakae</name>
    <name type="common">Tanaka's snailfish</name>
    <dbReference type="NCBI Taxonomy" id="230148"/>
    <lineage>
        <taxon>Eukaryota</taxon>
        <taxon>Metazoa</taxon>
        <taxon>Chordata</taxon>
        <taxon>Craniata</taxon>
        <taxon>Vertebrata</taxon>
        <taxon>Euteleostomi</taxon>
        <taxon>Actinopterygii</taxon>
        <taxon>Neopterygii</taxon>
        <taxon>Teleostei</taxon>
        <taxon>Neoteleostei</taxon>
        <taxon>Acanthomorphata</taxon>
        <taxon>Eupercaria</taxon>
        <taxon>Perciformes</taxon>
        <taxon>Cottioidei</taxon>
        <taxon>Cottales</taxon>
        <taxon>Liparidae</taxon>
        <taxon>Liparis</taxon>
    </lineage>
</organism>
<dbReference type="Proteomes" id="UP000314294">
    <property type="component" value="Unassembled WGS sequence"/>
</dbReference>